<dbReference type="AlphaFoldDB" id="A0AAE0KM35"/>
<dbReference type="Proteomes" id="UP001287356">
    <property type="component" value="Unassembled WGS sequence"/>
</dbReference>
<reference evidence="1" key="1">
    <citation type="journal article" date="2023" name="Mol. Phylogenet. Evol.">
        <title>Genome-scale phylogeny and comparative genomics of the fungal order Sordariales.</title>
        <authorList>
            <person name="Hensen N."/>
            <person name="Bonometti L."/>
            <person name="Westerberg I."/>
            <person name="Brannstrom I.O."/>
            <person name="Guillou S."/>
            <person name="Cros-Aarteil S."/>
            <person name="Calhoun S."/>
            <person name="Haridas S."/>
            <person name="Kuo A."/>
            <person name="Mondo S."/>
            <person name="Pangilinan J."/>
            <person name="Riley R."/>
            <person name="LaButti K."/>
            <person name="Andreopoulos B."/>
            <person name="Lipzen A."/>
            <person name="Chen C."/>
            <person name="Yan M."/>
            <person name="Daum C."/>
            <person name="Ng V."/>
            <person name="Clum A."/>
            <person name="Steindorff A."/>
            <person name="Ohm R.A."/>
            <person name="Martin F."/>
            <person name="Silar P."/>
            <person name="Natvig D.O."/>
            <person name="Lalanne C."/>
            <person name="Gautier V."/>
            <person name="Ament-Velasquez S.L."/>
            <person name="Kruys A."/>
            <person name="Hutchinson M.I."/>
            <person name="Powell A.J."/>
            <person name="Barry K."/>
            <person name="Miller A.N."/>
            <person name="Grigoriev I.V."/>
            <person name="Debuchy R."/>
            <person name="Gladieux P."/>
            <person name="Hiltunen Thoren M."/>
            <person name="Johannesson H."/>
        </authorList>
    </citation>
    <scope>NUCLEOTIDE SEQUENCE</scope>
    <source>
        <strain evidence="1">CBS 958.72</strain>
    </source>
</reference>
<name>A0AAE0KM35_9PEZI</name>
<gene>
    <name evidence="1" type="ORF">B0T24DRAFT_610899</name>
</gene>
<sequence length="84" mass="9002">MAVAVVVAVVVVVLAVAVAVAVAVAGWVVDVAVVHDSKLPLKKFPLEMALVTPQNATQHQWQDGRDRPCGREQLLTERTDSHPP</sequence>
<accession>A0AAE0KM35</accession>
<evidence type="ECO:0000313" key="2">
    <source>
        <dbReference type="Proteomes" id="UP001287356"/>
    </source>
</evidence>
<proteinExistence type="predicted"/>
<organism evidence="1 2">
    <name type="scientific">Lasiosphaeria ovina</name>
    <dbReference type="NCBI Taxonomy" id="92902"/>
    <lineage>
        <taxon>Eukaryota</taxon>
        <taxon>Fungi</taxon>
        <taxon>Dikarya</taxon>
        <taxon>Ascomycota</taxon>
        <taxon>Pezizomycotina</taxon>
        <taxon>Sordariomycetes</taxon>
        <taxon>Sordariomycetidae</taxon>
        <taxon>Sordariales</taxon>
        <taxon>Lasiosphaeriaceae</taxon>
        <taxon>Lasiosphaeria</taxon>
    </lineage>
</organism>
<dbReference type="EMBL" id="JAULSN010000002">
    <property type="protein sequence ID" value="KAK3379179.1"/>
    <property type="molecule type" value="Genomic_DNA"/>
</dbReference>
<reference evidence="1" key="2">
    <citation type="submission" date="2023-06" db="EMBL/GenBank/DDBJ databases">
        <authorList>
            <consortium name="Lawrence Berkeley National Laboratory"/>
            <person name="Haridas S."/>
            <person name="Hensen N."/>
            <person name="Bonometti L."/>
            <person name="Westerberg I."/>
            <person name="Brannstrom I.O."/>
            <person name="Guillou S."/>
            <person name="Cros-Aarteil S."/>
            <person name="Calhoun S."/>
            <person name="Kuo A."/>
            <person name="Mondo S."/>
            <person name="Pangilinan J."/>
            <person name="Riley R."/>
            <person name="Labutti K."/>
            <person name="Andreopoulos B."/>
            <person name="Lipzen A."/>
            <person name="Chen C."/>
            <person name="Yanf M."/>
            <person name="Daum C."/>
            <person name="Ng V."/>
            <person name="Clum A."/>
            <person name="Steindorff A."/>
            <person name="Ohm R."/>
            <person name="Martin F."/>
            <person name="Silar P."/>
            <person name="Natvig D."/>
            <person name="Lalanne C."/>
            <person name="Gautier V."/>
            <person name="Ament-Velasquez S.L."/>
            <person name="Kruys A."/>
            <person name="Hutchinson M.I."/>
            <person name="Powell A.J."/>
            <person name="Barry K."/>
            <person name="Miller A.N."/>
            <person name="Grigoriev I.V."/>
            <person name="Debuchy R."/>
            <person name="Gladieux P."/>
            <person name="Thoren M.H."/>
            <person name="Johannesson H."/>
        </authorList>
    </citation>
    <scope>NUCLEOTIDE SEQUENCE</scope>
    <source>
        <strain evidence="1">CBS 958.72</strain>
    </source>
</reference>
<keyword evidence="2" id="KW-1185">Reference proteome</keyword>
<protein>
    <submittedName>
        <fullName evidence="1">Uncharacterized protein</fullName>
    </submittedName>
</protein>
<comment type="caution">
    <text evidence="1">The sequence shown here is derived from an EMBL/GenBank/DDBJ whole genome shotgun (WGS) entry which is preliminary data.</text>
</comment>
<evidence type="ECO:0000313" key="1">
    <source>
        <dbReference type="EMBL" id="KAK3379179.1"/>
    </source>
</evidence>